<dbReference type="GeneID" id="17323864"/>
<keyword evidence="3" id="KW-1185">Reference proteome</keyword>
<evidence type="ECO:0000313" key="2">
    <source>
        <dbReference type="EMBL" id="CDF36311.1"/>
    </source>
</evidence>
<gene>
    <name evidence="2" type="ORF">CHC_T00004721001</name>
</gene>
<dbReference type="Gramene" id="CDF36311">
    <property type="protein sequence ID" value="CDF36311"/>
    <property type="gene ID" value="CHC_T00004721001"/>
</dbReference>
<protein>
    <submittedName>
        <fullName evidence="2">Uncharacterized protein</fullName>
    </submittedName>
</protein>
<feature type="compositionally biased region" description="Acidic residues" evidence="1">
    <location>
        <begin position="65"/>
        <end position="86"/>
    </location>
</feature>
<feature type="region of interest" description="Disordered" evidence="1">
    <location>
        <begin position="1"/>
        <end position="29"/>
    </location>
</feature>
<proteinExistence type="predicted"/>
<name>R7QFT0_CHOCR</name>
<dbReference type="Proteomes" id="UP000012073">
    <property type="component" value="Unassembled WGS sequence"/>
</dbReference>
<dbReference type="KEGG" id="ccp:CHC_T00004721001"/>
<feature type="compositionally biased region" description="Basic and acidic residues" evidence="1">
    <location>
        <begin position="1"/>
        <end position="12"/>
    </location>
</feature>
<accession>R7QFT0</accession>
<evidence type="ECO:0000313" key="3">
    <source>
        <dbReference type="Proteomes" id="UP000012073"/>
    </source>
</evidence>
<sequence>MHDDSDDDKAFREAFGCDFSEDGEEGEGDKLVGEAFGEDFSEIGEEEEGWEVDVSQEKFSYDEGTAFEEEEEDEEGEGEEEEDGAIDDCGRVYLHLEATDWLDGVEAGIRDE</sequence>
<feature type="region of interest" description="Disordered" evidence="1">
    <location>
        <begin position="44"/>
        <end position="86"/>
    </location>
</feature>
<reference evidence="3" key="1">
    <citation type="journal article" date="2013" name="Proc. Natl. Acad. Sci. U.S.A.">
        <title>Genome structure and metabolic features in the red seaweed Chondrus crispus shed light on evolution of the Archaeplastida.</title>
        <authorList>
            <person name="Collen J."/>
            <person name="Porcel B."/>
            <person name="Carre W."/>
            <person name="Ball S.G."/>
            <person name="Chaparro C."/>
            <person name="Tonon T."/>
            <person name="Barbeyron T."/>
            <person name="Michel G."/>
            <person name="Noel B."/>
            <person name="Valentin K."/>
            <person name="Elias M."/>
            <person name="Artiguenave F."/>
            <person name="Arun A."/>
            <person name="Aury J.M."/>
            <person name="Barbosa-Neto J.F."/>
            <person name="Bothwell J.H."/>
            <person name="Bouget F.Y."/>
            <person name="Brillet L."/>
            <person name="Cabello-Hurtado F."/>
            <person name="Capella-Gutierrez S."/>
            <person name="Charrier B."/>
            <person name="Cladiere L."/>
            <person name="Cock J.M."/>
            <person name="Coelho S.M."/>
            <person name="Colleoni C."/>
            <person name="Czjzek M."/>
            <person name="Da Silva C."/>
            <person name="Delage L."/>
            <person name="Denoeud F."/>
            <person name="Deschamps P."/>
            <person name="Dittami S.M."/>
            <person name="Gabaldon T."/>
            <person name="Gachon C.M."/>
            <person name="Groisillier A."/>
            <person name="Herve C."/>
            <person name="Jabbari K."/>
            <person name="Katinka M."/>
            <person name="Kloareg B."/>
            <person name="Kowalczyk N."/>
            <person name="Labadie K."/>
            <person name="Leblanc C."/>
            <person name="Lopez P.J."/>
            <person name="McLachlan D.H."/>
            <person name="Meslet-Cladiere L."/>
            <person name="Moustafa A."/>
            <person name="Nehr Z."/>
            <person name="Nyvall Collen P."/>
            <person name="Panaud O."/>
            <person name="Partensky F."/>
            <person name="Poulain J."/>
            <person name="Rensing S.A."/>
            <person name="Rousvoal S."/>
            <person name="Samson G."/>
            <person name="Symeonidi A."/>
            <person name="Weissenbach J."/>
            <person name="Zambounis A."/>
            <person name="Wincker P."/>
            <person name="Boyen C."/>
        </authorList>
    </citation>
    <scope>NUCLEOTIDE SEQUENCE [LARGE SCALE GENOMIC DNA]</scope>
    <source>
        <strain evidence="3">cv. Stackhouse</strain>
    </source>
</reference>
<dbReference type="AlphaFoldDB" id="R7QFT0"/>
<dbReference type="RefSeq" id="XP_005716130.1">
    <property type="nucleotide sequence ID" value="XM_005716073.1"/>
</dbReference>
<evidence type="ECO:0000256" key="1">
    <source>
        <dbReference type="SAM" id="MobiDB-lite"/>
    </source>
</evidence>
<organism evidence="2 3">
    <name type="scientific">Chondrus crispus</name>
    <name type="common">Carrageen Irish moss</name>
    <name type="synonym">Polymorpha crispa</name>
    <dbReference type="NCBI Taxonomy" id="2769"/>
    <lineage>
        <taxon>Eukaryota</taxon>
        <taxon>Rhodophyta</taxon>
        <taxon>Florideophyceae</taxon>
        <taxon>Rhodymeniophycidae</taxon>
        <taxon>Gigartinales</taxon>
        <taxon>Gigartinaceae</taxon>
        <taxon>Chondrus</taxon>
    </lineage>
</organism>
<dbReference type="EMBL" id="HG001771">
    <property type="protein sequence ID" value="CDF36311.1"/>
    <property type="molecule type" value="Genomic_DNA"/>
</dbReference>